<organism evidence="1 2">
    <name type="scientific">Providencia huaxiensis</name>
    <dbReference type="NCBI Taxonomy" id="2027290"/>
    <lineage>
        <taxon>Bacteria</taxon>
        <taxon>Pseudomonadati</taxon>
        <taxon>Pseudomonadota</taxon>
        <taxon>Gammaproteobacteria</taxon>
        <taxon>Enterobacterales</taxon>
        <taxon>Morganellaceae</taxon>
        <taxon>Providencia</taxon>
    </lineage>
</organism>
<sequence>MDKALEKFNTWLNRSTWYTGHPIDEEVFYKCAYAAHKEYKHLDAGRLRDYIEEYVNNNSPLDEGFLQNKAEDYAMKFETVSEFLSANKL</sequence>
<name>A0A8I2D8D3_9GAMM</name>
<accession>A0A8I2D8D3</accession>
<dbReference type="AlphaFoldDB" id="A0A8I2D8D3"/>
<dbReference type="Proteomes" id="UP000674270">
    <property type="component" value="Unassembled WGS sequence"/>
</dbReference>
<gene>
    <name evidence="1" type="ORF">J7T18_00445</name>
</gene>
<reference evidence="1" key="1">
    <citation type="submission" date="2021-03" db="EMBL/GenBank/DDBJ databases">
        <authorList>
            <person name="Stanton E."/>
        </authorList>
    </citation>
    <scope>NUCLEOTIDE SEQUENCE</scope>
    <source>
        <strain evidence="1">2020EL-00113</strain>
    </source>
</reference>
<dbReference type="EMBL" id="JAGKLY010000001">
    <property type="protein sequence ID" value="MBQ0266768.1"/>
    <property type="molecule type" value="Genomic_DNA"/>
</dbReference>
<dbReference type="RefSeq" id="WP_210847900.1">
    <property type="nucleotide sequence ID" value="NZ_JAGKLY010000001.1"/>
</dbReference>
<evidence type="ECO:0000313" key="1">
    <source>
        <dbReference type="EMBL" id="MBQ0266768.1"/>
    </source>
</evidence>
<proteinExistence type="predicted"/>
<evidence type="ECO:0000313" key="2">
    <source>
        <dbReference type="Proteomes" id="UP000674270"/>
    </source>
</evidence>
<comment type="caution">
    <text evidence="1">The sequence shown here is derived from an EMBL/GenBank/DDBJ whole genome shotgun (WGS) entry which is preliminary data.</text>
</comment>
<protein>
    <submittedName>
        <fullName evidence="1">Uncharacterized protein</fullName>
    </submittedName>
</protein>